<dbReference type="VEuPathDB" id="VectorBase:ADIR008468"/>
<sequence length="156" mass="17775">MYRTNQSNHLLLLLLLLPLFQLIVVGTAEASAIARWPALDFKSDRAFYPLMVSFSRYPFHDVYETNPGSLLSTATKYSIVPSAPPMVGRAMLPKARKPFFTLPGGHQRDWRHQGNVRTSSKNVCQGLIYLPQQLEASGRRMFPPKMRKLMKYCGFI</sequence>
<reference evidence="3" key="1">
    <citation type="submission" date="2013-03" db="EMBL/GenBank/DDBJ databases">
        <title>The Genome Sequence of Anopheles dirus WRAIR2.</title>
        <authorList>
            <consortium name="The Broad Institute Genomics Platform"/>
            <person name="Neafsey D.E."/>
            <person name="Walton C."/>
            <person name="Walker B."/>
            <person name="Young S.K."/>
            <person name="Zeng Q."/>
            <person name="Gargeya S."/>
            <person name="Fitzgerald M."/>
            <person name="Haas B."/>
            <person name="Abouelleil A."/>
            <person name="Allen A.W."/>
            <person name="Alvarado L."/>
            <person name="Arachchi H.M."/>
            <person name="Berlin A.M."/>
            <person name="Chapman S.B."/>
            <person name="Gainer-Dewar J."/>
            <person name="Goldberg J."/>
            <person name="Griggs A."/>
            <person name="Gujja S."/>
            <person name="Hansen M."/>
            <person name="Howarth C."/>
            <person name="Imamovic A."/>
            <person name="Ireland A."/>
            <person name="Larimer J."/>
            <person name="McCowan C."/>
            <person name="Murphy C."/>
            <person name="Pearson M."/>
            <person name="Poon T.W."/>
            <person name="Priest M."/>
            <person name="Roberts A."/>
            <person name="Saif S."/>
            <person name="Shea T."/>
            <person name="Sisk P."/>
            <person name="Sykes S."/>
            <person name="Wortman J."/>
            <person name="Nusbaum C."/>
            <person name="Birren B."/>
        </authorList>
    </citation>
    <scope>NUCLEOTIDE SEQUENCE [LARGE SCALE GENOMIC DNA]</scope>
    <source>
        <strain evidence="3">WRAIR2</strain>
    </source>
</reference>
<dbReference type="AlphaFoldDB" id="A0A182NLD7"/>
<dbReference type="EnsemblMetazoa" id="ADIR008468-RA">
    <property type="protein sequence ID" value="ADIR008468-PA"/>
    <property type="gene ID" value="ADIR008468"/>
</dbReference>
<feature type="signal peptide" evidence="1">
    <location>
        <begin position="1"/>
        <end position="30"/>
    </location>
</feature>
<dbReference type="STRING" id="7168.A0A182NLD7"/>
<name>A0A182NLD7_9DIPT</name>
<evidence type="ECO:0000313" key="3">
    <source>
        <dbReference type="Proteomes" id="UP000075884"/>
    </source>
</evidence>
<accession>A0A182NLD7</accession>
<proteinExistence type="predicted"/>
<evidence type="ECO:0000313" key="2">
    <source>
        <dbReference type="EnsemblMetazoa" id="ADIR008468-PA"/>
    </source>
</evidence>
<dbReference type="Proteomes" id="UP000075884">
    <property type="component" value="Unassembled WGS sequence"/>
</dbReference>
<protein>
    <recommendedName>
        <fullName evidence="4">Secreted protein</fullName>
    </recommendedName>
</protein>
<keyword evidence="3" id="KW-1185">Reference proteome</keyword>
<reference evidence="2" key="2">
    <citation type="submission" date="2020-05" db="UniProtKB">
        <authorList>
            <consortium name="EnsemblMetazoa"/>
        </authorList>
    </citation>
    <scope>IDENTIFICATION</scope>
    <source>
        <strain evidence="2">WRAIR2</strain>
    </source>
</reference>
<evidence type="ECO:0008006" key="4">
    <source>
        <dbReference type="Google" id="ProtNLM"/>
    </source>
</evidence>
<evidence type="ECO:0000256" key="1">
    <source>
        <dbReference type="SAM" id="SignalP"/>
    </source>
</evidence>
<keyword evidence="1" id="KW-0732">Signal</keyword>
<organism evidence="2 3">
    <name type="scientific">Anopheles dirus</name>
    <dbReference type="NCBI Taxonomy" id="7168"/>
    <lineage>
        <taxon>Eukaryota</taxon>
        <taxon>Metazoa</taxon>
        <taxon>Ecdysozoa</taxon>
        <taxon>Arthropoda</taxon>
        <taxon>Hexapoda</taxon>
        <taxon>Insecta</taxon>
        <taxon>Pterygota</taxon>
        <taxon>Neoptera</taxon>
        <taxon>Endopterygota</taxon>
        <taxon>Diptera</taxon>
        <taxon>Nematocera</taxon>
        <taxon>Culicoidea</taxon>
        <taxon>Culicidae</taxon>
        <taxon>Anophelinae</taxon>
        <taxon>Anopheles</taxon>
    </lineage>
</organism>
<feature type="chain" id="PRO_5008130166" description="Secreted protein" evidence="1">
    <location>
        <begin position="31"/>
        <end position="156"/>
    </location>
</feature>